<name>M2WFZ8_9MICC</name>
<dbReference type="EMBL" id="ANHZ02000004">
    <property type="protein sequence ID" value="EME37447.1"/>
    <property type="molecule type" value="Genomic_DNA"/>
</dbReference>
<keyword evidence="3" id="KW-1185">Reference proteome</keyword>
<feature type="compositionally biased region" description="Polar residues" evidence="1">
    <location>
        <begin position="22"/>
        <end position="32"/>
    </location>
</feature>
<feature type="region of interest" description="Disordered" evidence="1">
    <location>
        <begin position="1"/>
        <end position="47"/>
    </location>
</feature>
<evidence type="ECO:0000256" key="1">
    <source>
        <dbReference type="SAM" id="MobiDB-lite"/>
    </source>
</evidence>
<proteinExistence type="predicted"/>
<evidence type="ECO:0000313" key="2">
    <source>
        <dbReference type="EMBL" id="EME37447.1"/>
    </source>
</evidence>
<dbReference type="AlphaFoldDB" id="M2WFZ8"/>
<protein>
    <submittedName>
        <fullName evidence="2">Uncharacterized protein</fullName>
    </submittedName>
</protein>
<reference evidence="2 3" key="1">
    <citation type="journal article" date="2014" name="Genome Announc.">
        <title>Draft Genome Sequence of Kocuria palustris PEL.</title>
        <authorList>
            <person name="Sharma G."/>
            <person name="Khatri I."/>
            <person name="Subramanian S."/>
        </authorList>
    </citation>
    <scope>NUCLEOTIDE SEQUENCE [LARGE SCALE GENOMIC DNA]</scope>
    <source>
        <strain evidence="2 3">PEL</strain>
    </source>
</reference>
<gene>
    <name evidence="2" type="ORF">C884_01955</name>
</gene>
<feature type="compositionally biased region" description="Basic and acidic residues" evidence="1">
    <location>
        <begin position="33"/>
        <end position="47"/>
    </location>
</feature>
<evidence type="ECO:0000313" key="3">
    <source>
        <dbReference type="Proteomes" id="UP000009877"/>
    </source>
</evidence>
<comment type="caution">
    <text evidence="2">The sequence shown here is derived from an EMBL/GenBank/DDBJ whole genome shotgun (WGS) entry which is preliminary data.</text>
</comment>
<sequence>MRRTRSVRTTAPGRRGDPYGATSITSDPTGSGRTERCAARQQKEEPR</sequence>
<organism evidence="2 3">
    <name type="scientific">Kocuria palustris PEL</name>
    <dbReference type="NCBI Taxonomy" id="1236550"/>
    <lineage>
        <taxon>Bacteria</taxon>
        <taxon>Bacillati</taxon>
        <taxon>Actinomycetota</taxon>
        <taxon>Actinomycetes</taxon>
        <taxon>Micrococcales</taxon>
        <taxon>Micrococcaceae</taxon>
        <taxon>Kocuria</taxon>
    </lineage>
</organism>
<dbReference type="Proteomes" id="UP000009877">
    <property type="component" value="Unassembled WGS sequence"/>
</dbReference>
<accession>M2WFZ8</accession>